<keyword evidence="2" id="KW-0472">Membrane</keyword>
<evidence type="ECO:0000256" key="2">
    <source>
        <dbReference type="SAM" id="Phobius"/>
    </source>
</evidence>
<dbReference type="RefSeq" id="WP_105941245.1">
    <property type="nucleotide sequence ID" value="NZ_CP027433.1"/>
</dbReference>
<evidence type="ECO:0000256" key="1">
    <source>
        <dbReference type="SAM" id="MobiDB-lite"/>
    </source>
</evidence>
<feature type="transmembrane region" description="Helical" evidence="2">
    <location>
        <begin position="41"/>
        <end position="63"/>
    </location>
</feature>
<accession>A0A2S0KCZ1</accession>
<dbReference type="InterPro" id="IPR032710">
    <property type="entry name" value="NTF2-like_dom_sf"/>
</dbReference>
<evidence type="ECO:0000313" key="3">
    <source>
        <dbReference type="EMBL" id="AVL99510.1"/>
    </source>
</evidence>
<name>A0A2S0KCZ1_9ACTN</name>
<dbReference type="SUPFAM" id="SSF54427">
    <property type="entry name" value="NTF2-like"/>
    <property type="match status" value="1"/>
</dbReference>
<dbReference type="AlphaFoldDB" id="A0A2S0KCZ1"/>
<keyword evidence="2" id="KW-0812">Transmembrane</keyword>
<feature type="region of interest" description="Disordered" evidence="1">
    <location>
        <begin position="1"/>
        <end position="32"/>
    </location>
</feature>
<dbReference type="Proteomes" id="UP000239814">
    <property type="component" value="Chromosome"/>
</dbReference>
<evidence type="ECO:0008006" key="5">
    <source>
        <dbReference type="Google" id="ProtNLM"/>
    </source>
</evidence>
<feature type="compositionally biased region" description="Basic and acidic residues" evidence="1">
    <location>
        <begin position="1"/>
        <end position="29"/>
    </location>
</feature>
<sequence>MSDQQRADYPDDPEYPKRDPDGYPEKFAEEFGDDDPGGSRWPFLIAAGVVAVLVAVVLLIALVNPPEDRLSDSAQVQHVVNDAFTARNSLNYDQYRTSFCEREQQTAGFPSQAEFTDENRAARDEHGPIVIPNMDVEVQGDTARVVVHWHREDTEDRKESTELTVVKQGDEWKVCNP</sequence>
<keyword evidence="4" id="KW-1185">Reference proteome</keyword>
<dbReference type="OrthoDB" id="4427703at2"/>
<keyword evidence="2" id="KW-1133">Transmembrane helix</keyword>
<dbReference type="KEGG" id="git:C6V83_03625"/>
<evidence type="ECO:0000313" key="4">
    <source>
        <dbReference type="Proteomes" id="UP000239814"/>
    </source>
</evidence>
<protein>
    <recommendedName>
        <fullName evidence="5">DUF4878 domain-containing protein</fullName>
    </recommendedName>
</protein>
<organism evidence="3 4">
    <name type="scientific">Gordonia iterans</name>
    <dbReference type="NCBI Taxonomy" id="1004901"/>
    <lineage>
        <taxon>Bacteria</taxon>
        <taxon>Bacillati</taxon>
        <taxon>Actinomycetota</taxon>
        <taxon>Actinomycetes</taxon>
        <taxon>Mycobacteriales</taxon>
        <taxon>Gordoniaceae</taxon>
        <taxon>Gordonia</taxon>
    </lineage>
</organism>
<gene>
    <name evidence="3" type="ORF">C6V83_03625</name>
</gene>
<reference evidence="3 4" key="1">
    <citation type="submission" date="2018-03" db="EMBL/GenBank/DDBJ databases">
        <title>Characteristics and genome of n-alkane degrading marine bacteria Gordonia iterans isolated from crude oil contaminated in Tae-an, South Korea.</title>
        <authorList>
            <person name="Lee S.-S."/>
            <person name="Kim H."/>
        </authorList>
    </citation>
    <scope>NUCLEOTIDE SEQUENCE [LARGE SCALE GENOMIC DNA]</scope>
    <source>
        <strain evidence="3 4">Co17</strain>
    </source>
</reference>
<dbReference type="EMBL" id="CP027433">
    <property type="protein sequence ID" value="AVL99510.1"/>
    <property type="molecule type" value="Genomic_DNA"/>
</dbReference>
<proteinExistence type="predicted"/>